<evidence type="ECO:0000313" key="3">
    <source>
        <dbReference type="EMBL" id="PZO40184.1"/>
    </source>
</evidence>
<keyword evidence="3" id="KW-0645">Protease</keyword>
<gene>
    <name evidence="3" type="primary">dacB</name>
    <name evidence="3" type="ORF">DCF17_12335</name>
</gene>
<dbReference type="GO" id="GO:0006508">
    <property type="term" value="P:proteolysis"/>
    <property type="evidence" value="ECO:0007669"/>
    <property type="project" value="InterPro"/>
</dbReference>
<evidence type="ECO:0000256" key="1">
    <source>
        <dbReference type="ARBA" id="ARBA00006096"/>
    </source>
</evidence>
<dbReference type="InterPro" id="IPR012338">
    <property type="entry name" value="Beta-lactam/transpept-like"/>
</dbReference>
<dbReference type="PRINTS" id="PR00922">
    <property type="entry name" value="DADACBPTASE3"/>
</dbReference>
<dbReference type="GO" id="GO:0000270">
    <property type="term" value="P:peptidoglycan metabolic process"/>
    <property type="evidence" value="ECO:0007669"/>
    <property type="project" value="TreeGrafter"/>
</dbReference>
<dbReference type="AlphaFoldDB" id="A0A2W4W4S1"/>
<organism evidence="3 4">
    <name type="scientific">Shackletoniella antarctica</name>
    <dbReference type="NCBI Taxonomy" id="268115"/>
    <lineage>
        <taxon>Bacteria</taxon>
        <taxon>Bacillati</taxon>
        <taxon>Cyanobacteriota</taxon>
        <taxon>Cyanophyceae</taxon>
        <taxon>Oculatellales</taxon>
        <taxon>Oculatellaceae</taxon>
        <taxon>Shackletoniella</taxon>
    </lineage>
</organism>
<evidence type="ECO:0000313" key="4">
    <source>
        <dbReference type="Proteomes" id="UP000249081"/>
    </source>
</evidence>
<keyword evidence="3" id="KW-0121">Carboxypeptidase</keyword>
<name>A0A2W4W4S1_9CYAN</name>
<dbReference type="PANTHER" id="PTHR30023">
    <property type="entry name" value="D-ALANYL-D-ALANINE CARBOXYPEPTIDASE"/>
    <property type="match status" value="1"/>
</dbReference>
<keyword evidence="2" id="KW-0378">Hydrolase</keyword>
<reference evidence="3 4" key="2">
    <citation type="submission" date="2018-06" db="EMBL/GenBank/DDBJ databases">
        <title>Metagenomic assembly of (sub)arctic Cyanobacteria and their associated microbiome from non-axenic cultures.</title>
        <authorList>
            <person name="Baurain D."/>
        </authorList>
    </citation>
    <scope>NUCLEOTIDE SEQUENCE [LARGE SCALE GENOMIC DNA]</scope>
    <source>
        <strain evidence="3">ULC041bin1</strain>
    </source>
</reference>
<dbReference type="GO" id="GO:0004185">
    <property type="term" value="F:serine-type carboxypeptidase activity"/>
    <property type="evidence" value="ECO:0007669"/>
    <property type="project" value="InterPro"/>
</dbReference>
<dbReference type="NCBIfam" id="TIGR00666">
    <property type="entry name" value="PBP4"/>
    <property type="match status" value="1"/>
</dbReference>
<dbReference type="PANTHER" id="PTHR30023:SF0">
    <property type="entry name" value="PENICILLIN-SENSITIVE CARBOXYPEPTIDASE A"/>
    <property type="match status" value="1"/>
</dbReference>
<dbReference type="SUPFAM" id="SSF56601">
    <property type="entry name" value="beta-lactamase/transpeptidase-like"/>
    <property type="match status" value="1"/>
</dbReference>
<comment type="caution">
    <text evidence="3">The sequence shown here is derived from an EMBL/GenBank/DDBJ whole genome shotgun (WGS) entry which is preliminary data.</text>
</comment>
<dbReference type="InterPro" id="IPR000667">
    <property type="entry name" value="Peptidase_S13"/>
</dbReference>
<dbReference type="Gene3D" id="3.40.710.10">
    <property type="entry name" value="DD-peptidase/beta-lactamase superfamily"/>
    <property type="match status" value="2"/>
</dbReference>
<dbReference type="Proteomes" id="UP000249081">
    <property type="component" value="Unassembled WGS sequence"/>
</dbReference>
<comment type="similarity">
    <text evidence="1">Belongs to the peptidase S13 family.</text>
</comment>
<sequence>MPKNLWVLPLGLGVSAGLVGIMPSGNAYAALCPAQLSSQLDAALNQPPLDTAYTGMVLQTQGQNSRPLYNRNGDRLFTPASNGKLLTTAAALHRLGADYRIRTSIYSTPGPAGSTALRVVGRGDPTLTDAQINSLAQQVAQAGVSQVSLLVDDSYFPGFATNPTWEWEDAQFAYAAPVNSLILNRNAIAVQITPTQAGRPLSVVAARALPAGPLAIANDSLTVAAGASALPLSLGRTGDSPTLRVTGQMAQGAAMRTLNLAVLNPAQQFAAALGQALRQQSVAVGQTVITQNPTPVTGAELALTVSPPVGELLVVANRDSDNLYAEVLLKTLGVRAGGTGEEASQAGGEAVKAALSELGVNALPLRVADGSGLSRHNLVSPAAIAETLQAMAVHPQGPVFRQSLAIAGQTGTLSNRFGGTALEGRLQGKTGALTGNVSLSGYVQPPNYEPLVFSIVINHSNQPASLLREKIDQLLLLVAQLQAEC</sequence>
<proteinExistence type="inferred from homology"/>
<protein>
    <submittedName>
        <fullName evidence="3">D-alanyl-D-alanine carboxypeptidase/D-alanyl-D-alanine-endopeptidase</fullName>
    </submittedName>
</protein>
<accession>A0A2W4W4S1</accession>
<dbReference type="Pfam" id="PF02113">
    <property type="entry name" value="Peptidase_S13"/>
    <property type="match status" value="1"/>
</dbReference>
<evidence type="ECO:0000256" key="2">
    <source>
        <dbReference type="ARBA" id="ARBA00022801"/>
    </source>
</evidence>
<dbReference type="Gene3D" id="3.50.80.20">
    <property type="entry name" value="D-Ala-D-Ala carboxypeptidase C, peptidase S13"/>
    <property type="match status" value="1"/>
</dbReference>
<dbReference type="EMBL" id="QBMN01000078">
    <property type="protein sequence ID" value="PZO40184.1"/>
    <property type="molecule type" value="Genomic_DNA"/>
</dbReference>
<reference evidence="4" key="1">
    <citation type="submission" date="2018-04" db="EMBL/GenBank/DDBJ databases">
        <authorList>
            <person name="Cornet L."/>
        </authorList>
    </citation>
    <scope>NUCLEOTIDE SEQUENCE [LARGE SCALE GENOMIC DNA]</scope>
</reference>